<accession>A0A955LV51</accession>
<comment type="caution">
    <text evidence="1">The sequence shown here is derived from an EMBL/GenBank/DDBJ whole genome shotgun (WGS) entry which is preliminary data.</text>
</comment>
<organism evidence="1 2">
    <name type="scientific">candidate division WWE3 bacterium</name>
    <dbReference type="NCBI Taxonomy" id="2053526"/>
    <lineage>
        <taxon>Bacteria</taxon>
        <taxon>Katanobacteria</taxon>
    </lineage>
</organism>
<reference evidence="1" key="2">
    <citation type="journal article" date="2021" name="Microbiome">
        <title>Successional dynamics and alternative stable states in a saline activated sludge microbial community over 9 years.</title>
        <authorList>
            <person name="Wang Y."/>
            <person name="Ye J."/>
            <person name="Ju F."/>
            <person name="Liu L."/>
            <person name="Boyd J.A."/>
            <person name="Deng Y."/>
            <person name="Parks D.H."/>
            <person name="Jiang X."/>
            <person name="Yin X."/>
            <person name="Woodcroft B.J."/>
            <person name="Tyson G.W."/>
            <person name="Hugenholtz P."/>
            <person name="Polz M.F."/>
            <person name="Zhang T."/>
        </authorList>
    </citation>
    <scope>NUCLEOTIDE SEQUENCE</scope>
    <source>
        <strain evidence="1">HKST-UBA02</strain>
    </source>
</reference>
<evidence type="ECO:0000313" key="1">
    <source>
        <dbReference type="EMBL" id="MCA9397324.1"/>
    </source>
</evidence>
<dbReference type="AlphaFoldDB" id="A0A955LV51"/>
<proteinExistence type="predicted"/>
<reference evidence="1" key="1">
    <citation type="submission" date="2020-04" db="EMBL/GenBank/DDBJ databases">
        <authorList>
            <person name="Zhang T."/>
        </authorList>
    </citation>
    <scope>NUCLEOTIDE SEQUENCE</scope>
    <source>
        <strain evidence="1">HKST-UBA02</strain>
    </source>
</reference>
<sequence>MKNANESMSNPESGELIKAEKVFGDLGLEIQDEDSEDTVLSLSETQSHAHSERASIENHDFHNPESYLAFFEGVPRVMPESVVREKDSTTLFTTAGIQRLEGLNNAEAIRFLVGQPVLRSQFMDKSRDGTSSSFINFSIGETNASYEDYIALTDRFIQMIYCHGIDPEGLKFTWESKPDKWGGKDFNKSLLTAYYRDIELGESVYMEGYPISPGQSTSVIDVGFGVSGVKLVERNGGLPECPTGGAVKMRRFVPGR</sequence>
<protein>
    <submittedName>
        <fullName evidence="1">Uncharacterized protein</fullName>
    </submittedName>
</protein>
<dbReference type="Proteomes" id="UP000699691">
    <property type="component" value="Unassembled WGS sequence"/>
</dbReference>
<name>A0A955LV51_UNCKA</name>
<gene>
    <name evidence="1" type="ORF">KC573_00710</name>
</gene>
<dbReference type="Gene3D" id="3.30.930.10">
    <property type="entry name" value="Bira Bifunctional Protein, Domain 2"/>
    <property type="match status" value="1"/>
</dbReference>
<dbReference type="InterPro" id="IPR045864">
    <property type="entry name" value="aa-tRNA-synth_II/BPL/LPL"/>
</dbReference>
<dbReference type="EMBL" id="JAGQKY010000018">
    <property type="protein sequence ID" value="MCA9397324.1"/>
    <property type="molecule type" value="Genomic_DNA"/>
</dbReference>
<evidence type="ECO:0000313" key="2">
    <source>
        <dbReference type="Proteomes" id="UP000699691"/>
    </source>
</evidence>
<feature type="non-terminal residue" evidence="1">
    <location>
        <position position="256"/>
    </location>
</feature>